<accession>A0AAJ8BVJ9</accession>
<proteinExistence type="predicted"/>
<evidence type="ECO:0000256" key="2">
    <source>
        <dbReference type="ARBA" id="ARBA00022763"/>
    </source>
</evidence>
<keyword evidence="5" id="KW-0234">DNA repair</keyword>
<reference evidence="8" key="2">
    <citation type="submission" date="2025-08" db="UniProtKB">
        <authorList>
            <consortium name="RefSeq"/>
        </authorList>
    </citation>
    <scope>IDENTIFICATION</scope>
</reference>
<gene>
    <name evidence="8" type="ORF">An01g00970</name>
</gene>
<dbReference type="RefSeq" id="XP_059603045.1">
    <property type="nucleotide sequence ID" value="XM_059750406.1"/>
</dbReference>
<reference evidence="8" key="1">
    <citation type="submission" date="2025-02" db="EMBL/GenBank/DDBJ databases">
        <authorList>
            <consortium name="NCBI Genome Project"/>
        </authorList>
    </citation>
    <scope>NUCLEOTIDE SEQUENCE</scope>
</reference>
<evidence type="ECO:0000256" key="5">
    <source>
        <dbReference type="ARBA" id="ARBA00023204"/>
    </source>
</evidence>
<feature type="domain" description="UBZ4-type" evidence="7">
    <location>
        <begin position="197"/>
        <end position="221"/>
    </location>
</feature>
<evidence type="ECO:0000313" key="8">
    <source>
        <dbReference type="RefSeq" id="XP_059603045.1"/>
    </source>
</evidence>
<dbReference type="InterPro" id="IPR006642">
    <property type="entry name" value="Rad18_UBZ4"/>
</dbReference>
<keyword evidence="4" id="KW-0862">Zinc</keyword>
<feature type="region of interest" description="Disordered" evidence="6">
    <location>
        <begin position="274"/>
        <end position="299"/>
    </location>
</feature>
<keyword evidence="2" id="KW-0227">DNA damage</keyword>
<sequence length="299" mass="33977">MSSSMNLRQCIEATARAFLSAYEEGSVQNDASIINRNVTADCRRYLLPSSVPHAFGLPADFFFDTAKYQEMFGKDIKVLKFTNNIMANLIIDTEARRAAFTSVAEVHANNGETYPAEMAWFLYFNEDGSKVKKFGSEAYRMWRDIQTSLIERPTLAILRTIIPMAVGPHRDPPIFHFRPEREILTFSTSIQPPVLSMVRCPICQEHVALSDINGHLDSGCQTFIATQLQSPASSTLNETDCEQRESRAIAQGTTEQHHLKNNYNSTVPLDVDRNKKRSFNRNPTPRARNQIRDYHRLSL</sequence>
<dbReference type="Gene3D" id="3.30.160.60">
    <property type="entry name" value="Classic Zinc Finger"/>
    <property type="match status" value="1"/>
</dbReference>
<organism evidence="8">
    <name type="scientific">Aspergillus niger</name>
    <dbReference type="NCBI Taxonomy" id="5061"/>
    <lineage>
        <taxon>Eukaryota</taxon>
        <taxon>Fungi</taxon>
        <taxon>Dikarya</taxon>
        <taxon>Ascomycota</taxon>
        <taxon>Pezizomycotina</taxon>
        <taxon>Eurotiomycetes</taxon>
        <taxon>Eurotiomycetidae</taxon>
        <taxon>Eurotiales</taxon>
        <taxon>Aspergillaceae</taxon>
        <taxon>Aspergillus</taxon>
        <taxon>Aspergillus subgen. Circumdati</taxon>
    </lineage>
</organism>
<dbReference type="GO" id="GO:0006281">
    <property type="term" value="P:DNA repair"/>
    <property type="evidence" value="ECO:0007669"/>
    <property type="project" value="UniProtKB-KW"/>
</dbReference>
<dbReference type="GeneID" id="84589829"/>
<evidence type="ECO:0000256" key="1">
    <source>
        <dbReference type="ARBA" id="ARBA00022723"/>
    </source>
</evidence>
<dbReference type="AlphaFoldDB" id="A0AAJ8BVJ9"/>
<name>A0AAJ8BVJ9_ASPNG</name>
<dbReference type="KEGG" id="ang:An01g00970"/>
<dbReference type="GO" id="GO:0008270">
    <property type="term" value="F:zinc ion binding"/>
    <property type="evidence" value="ECO:0007669"/>
    <property type="project" value="UniProtKB-KW"/>
</dbReference>
<keyword evidence="3" id="KW-0863">Zinc-finger</keyword>
<evidence type="ECO:0000256" key="6">
    <source>
        <dbReference type="SAM" id="MobiDB-lite"/>
    </source>
</evidence>
<dbReference type="SMART" id="SM00734">
    <property type="entry name" value="ZnF_Rad18"/>
    <property type="match status" value="1"/>
</dbReference>
<evidence type="ECO:0000259" key="7">
    <source>
        <dbReference type="SMART" id="SM00734"/>
    </source>
</evidence>
<keyword evidence="1" id="KW-0479">Metal-binding</keyword>
<dbReference type="VEuPathDB" id="FungiDB:An01g00970"/>
<evidence type="ECO:0000256" key="3">
    <source>
        <dbReference type="ARBA" id="ARBA00022771"/>
    </source>
</evidence>
<protein>
    <recommendedName>
        <fullName evidence="7">UBZ4-type domain-containing protein</fullName>
    </recommendedName>
</protein>
<evidence type="ECO:0000256" key="4">
    <source>
        <dbReference type="ARBA" id="ARBA00022833"/>
    </source>
</evidence>
<feature type="compositionally biased region" description="Basic and acidic residues" evidence="6">
    <location>
        <begin position="290"/>
        <end position="299"/>
    </location>
</feature>